<reference evidence="2 3" key="1">
    <citation type="journal article" date="2019" name="Int. J. Syst. Evol. Microbiol.">
        <title>The Global Catalogue of Microorganisms (GCM) 10K type strain sequencing project: providing services to taxonomists for standard genome sequencing and annotation.</title>
        <authorList>
            <consortium name="The Broad Institute Genomics Platform"/>
            <consortium name="The Broad Institute Genome Sequencing Center for Infectious Disease"/>
            <person name="Wu L."/>
            <person name="Ma J."/>
        </authorList>
    </citation>
    <scope>NUCLEOTIDE SEQUENCE [LARGE SCALE GENOMIC DNA]</scope>
    <source>
        <strain evidence="2 3">JCM 16009</strain>
    </source>
</reference>
<accession>A0ABN2N0Y9</accession>
<protein>
    <recommendedName>
        <fullName evidence="4">Hydrophobic protein</fullName>
    </recommendedName>
</protein>
<evidence type="ECO:0000256" key="1">
    <source>
        <dbReference type="SAM" id="Phobius"/>
    </source>
</evidence>
<evidence type="ECO:0000313" key="2">
    <source>
        <dbReference type="EMBL" id="GAA1847698.1"/>
    </source>
</evidence>
<comment type="caution">
    <text evidence="2">The sequence shown here is derived from an EMBL/GenBank/DDBJ whole genome shotgun (WGS) entry which is preliminary data.</text>
</comment>
<sequence length="51" mass="5413">MGIIIGLLVLWVILAIVGFVVKSLLWLAIAAIVLFVVTGVVGAIRRRAAAR</sequence>
<gene>
    <name evidence="2" type="ORF">GCM10009836_29160</name>
</gene>
<dbReference type="Proteomes" id="UP001500449">
    <property type="component" value="Unassembled WGS sequence"/>
</dbReference>
<keyword evidence="1" id="KW-1133">Transmembrane helix</keyword>
<dbReference type="RefSeq" id="WP_344416638.1">
    <property type="nucleotide sequence ID" value="NZ_BAAAQK010000006.1"/>
</dbReference>
<proteinExistence type="predicted"/>
<name>A0ABN2N0Y9_9PSEU</name>
<feature type="transmembrane region" description="Helical" evidence="1">
    <location>
        <begin position="25"/>
        <end position="44"/>
    </location>
</feature>
<evidence type="ECO:0000313" key="3">
    <source>
        <dbReference type="Proteomes" id="UP001500449"/>
    </source>
</evidence>
<organism evidence="2 3">
    <name type="scientific">Pseudonocardia ailaonensis</name>
    <dbReference type="NCBI Taxonomy" id="367279"/>
    <lineage>
        <taxon>Bacteria</taxon>
        <taxon>Bacillati</taxon>
        <taxon>Actinomycetota</taxon>
        <taxon>Actinomycetes</taxon>
        <taxon>Pseudonocardiales</taxon>
        <taxon>Pseudonocardiaceae</taxon>
        <taxon>Pseudonocardia</taxon>
    </lineage>
</organism>
<dbReference type="EMBL" id="BAAAQK010000006">
    <property type="protein sequence ID" value="GAA1847698.1"/>
    <property type="molecule type" value="Genomic_DNA"/>
</dbReference>
<evidence type="ECO:0008006" key="4">
    <source>
        <dbReference type="Google" id="ProtNLM"/>
    </source>
</evidence>
<keyword evidence="1" id="KW-0812">Transmembrane</keyword>
<keyword evidence="1" id="KW-0472">Membrane</keyword>
<keyword evidence="3" id="KW-1185">Reference proteome</keyword>